<feature type="domain" description="SAM-dependent MTase RsmB/NOP-type" evidence="6">
    <location>
        <begin position="175"/>
        <end position="440"/>
    </location>
</feature>
<organism evidence="7 8">
    <name type="scientific">Achromobacter aloeverae</name>
    <dbReference type="NCBI Taxonomy" id="1750518"/>
    <lineage>
        <taxon>Bacteria</taxon>
        <taxon>Pseudomonadati</taxon>
        <taxon>Pseudomonadota</taxon>
        <taxon>Betaproteobacteria</taxon>
        <taxon>Burkholderiales</taxon>
        <taxon>Alcaligenaceae</taxon>
        <taxon>Achromobacter</taxon>
    </lineage>
</organism>
<dbReference type="Gene3D" id="3.30.70.1170">
    <property type="entry name" value="Sun protein, domain 3"/>
    <property type="match status" value="1"/>
</dbReference>
<feature type="active site" description="Nucleophile" evidence="5">
    <location>
        <position position="386"/>
    </location>
</feature>
<dbReference type="PANTHER" id="PTHR22807">
    <property type="entry name" value="NOP2 YEAST -RELATED NOL1/NOP2/FMU SUN DOMAIN-CONTAINING"/>
    <property type="match status" value="1"/>
</dbReference>
<evidence type="ECO:0000313" key="7">
    <source>
        <dbReference type="EMBL" id="RXN86896.1"/>
    </source>
</evidence>
<feature type="binding site" evidence="5">
    <location>
        <position position="285"/>
    </location>
    <ligand>
        <name>S-adenosyl-L-methionine</name>
        <dbReference type="ChEBI" id="CHEBI:59789"/>
    </ligand>
</feature>
<protein>
    <submittedName>
        <fullName evidence="7">16S rRNA (Cytosine(967)-C(5))-methyltransferase RsmB</fullName>
    </submittedName>
</protein>
<dbReference type="CDD" id="cd02440">
    <property type="entry name" value="AdoMet_MTases"/>
    <property type="match status" value="1"/>
</dbReference>
<evidence type="ECO:0000259" key="6">
    <source>
        <dbReference type="PROSITE" id="PS51686"/>
    </source>
</evidence>
<evidence type="ECO:0000256" key="4">
    <source>
        <dbReference type="ARBA" id="ARBA00022884"/>
    </source>
</evidence>
<comment type="similarity">
    <text evidence="5">Belongs to the class I-like SAM-binding methyltransferase superfamily. RsmB/NOP family.</text>
</comment>
<dbReference type="Gene3D" id="1.10.940.10">
    <property type="entry name" value="NusB-like"/>
    <property type="match status" value="1"/>
</dbReference>
<keyword evidence="4 5" id="KW-0694">RNA-binding</keyword>
<evidence type="ECO:0000256" key="5">
    <source>
        <dbReference type="PROSITE-ProRule" id="PRU01023"/>
    </source>
</evidence>
<dbReference type="InterPro" id="IPR049560">
    <property type="entry name" value="MeTrfase_RsmB-F_NOP2_cat"/>
</dbReference>
<dbReference type="InterPro" id="IPR035926">
    <property type="entry name" value="NusB-like_sf"/>
</dbReference>
<dbReference type="PRINTS" id="PR02008">
    <property type="entry name" value="RCMTFAMILY"/>
</dbReference>
<dbReference type="SUPFAM" id="SSF53335">
    <property type="entry name" value="S-adenosyl-L-methionine-dependent methyltransferases"/>
    <property type="match status" value="1"/>
</dbReference>
<keyword evidence="1 5" id="KW-0489">Methyltransferase</keyword>
<dbReference type="SUPFAM" id="SSF48013">
    <property type="entry name" value="NusB-like"/>
    <property type="match status" value="1"/>
</dbReference>
<dbReference type="RefSeq" id="WP_129151898.1">
    <property type="nucleotide sequence ID" value="NZ_JBHSDO010000012.1"/>
</dbReference>
<feature type="binding site" evidence="5">
    <location>
        <begin position="263"/>
        <end position="269"/>
    </location>
    <ligand>
        <name>S-adenosyl-L-methionine</name>
        <dbReference type="ChEBI" id="CHEBI:59789"/>
    </ligand>
</feature>
<dbReference type="InterPro" id="IPR001678">
    <property type="entry name" value="MeTrfase_RsmB-F_NOP2_dom"/>
</dbReference>
<dbReference type="InterPro" id="IPR029063">
    <property type="entry name" value="SAM-dependent_MTases_sf"/>
</dbReference>
<evidence type="ECO:0000256" key="1">
    <source>
        <dbReference type="ARBA" id="ARBA00022603"/>
    </source>
</evidence>
<dbReference type="AlphaFoldDB" id="A0A4Q1HHE6"/>
<dbReference type="GO" id="GO:0008649">
    <property type="term" value="F:rRNA methyltransferase activity"/>
    <property type="evidence" value="ECO:0007669"/>
    <property type="project" value="InterPro"/>
</dbReference>
<evidence type="ECO:0000256" key="3">
    <source>
        <dbReference type="ARBA" id="ARBA00022691"/>
    </source>
</evidence>
<feature type="binding site" evidence="5">
    <location>
        <position position="314"/>
    </location>
    <ligand>
        <name>S-adenosyl-L-methionine</name>
        <dbReference type="ChEBI" id="CHEBI:59789"/>
    </ligand>
</feature>
<dbReference type="EMBL" id="PYAL01000005">
    <property type="protein sequence ID" value="RXN86896.1"/>
    <property type="molecule type" value="Genomic_DNA"/>
</dbReference>
<dbReference type="GO" id="GO:0003723">
    <property type="term" value="F:RNA binding"/>
    <property type="evidence" value="ECO:0007669"/>
    <property type="project" value="UniProtKB-UniRule"/>
</dbReference>
<dbReference type="InterPro" id="IPR023267">
    <property type="entry name" value="RCMT"/>
</dbReference>
<feature type="binding site" evidence="5">
    <location>
        <position position="333"/>
    </location>
    <ligand>
        <name>S-adenosyl-L-methionine</name>
        <dbReference type="ChEBI" id="CHEBI:59789"/>
    </ligand>
</feature>
<dbReference type="Pfam" id="PF22458">
    <property type="entry name" value="RsmF-B_ferredox"/>
    <property type="match status" value="1"/>
</dbReference>
<dbReference type="OrthoDB" id="9810297at2"/>
<dbReference type="InterPro" id="IPR054728">
    <property type="entry name" value="RsmB-like_ferredoxin"/>
</dbReference>
<proteinExistence type="inferred from homology"/>
<evidence type="ECO:0000313" key="8">
    <source>
        <dbReference type="Proteomes" id="UP000290849"/>
    </source>
</evidence>
<keyword evidence="2 5" id="KW-0808">Transferase</keyword>
<comment type="caution">
    <text evidence="7">The sequence shown here is derived from an EMBL/GenBank/DDBJ whole genome shotgun (WGS) entry which is preliminary data.</text>
</comment>
<name>A0A4Q1HHE6_9BURK</name>
<dbReference type="PROSITE" id="PS51686">
    <property type="entry name" value="SAM_MT_RSMB_NOP"/>
    <property type="match status" value="1"/>
</dbReference>
<evidence type="ECO:0000256" key="2">
    <source>
        <dbReference type="ARBA" id="ARBA00022679"/>
    </source>
</evidence>
<reference evidence="7 8" key="1">
    <citation type="journal article" date="2017" name="Int. J. Syst. Evol. Microbiol.">
        <title>Achromobacter aloeverae sp. nov., isolated from the root of Aloe vera (L.) Burm.f.</title>
        <authorList>
            <person name="Kuncharoen N."/>
            <person name="Muramatsu Y."/>
            <person name="Shibata C."/>
            <person name="Kamakura Y."/>
            <person name="Nakagawa Y."/>
            <person name="Tanasupawat S."/>
        </authorList>
    </citation>
    <scope>NUCLEOTIDE SEQUENCE [LARGE SCALE GENOMIC DNA]</scope>
    <source>
        <strain evidence="7 8">AVA-1</strain>
    </source>
</reference>
<keyword evidence="8" id="KW-1185">Reference proteome</keyword>
<sequence>MSSAPSTPRSSAPLQDLLLESAEVVRAVQAGRSMTDAIAQVPPEFRPGAQALSFHAMRHLGEARALRRLLVPRDPPEALVDALLQVSLALLLPGGAADAPSYTSHTVVDQAVRAAASMRRLLPFKGLVNGCLRGFLRDPAGLLAQAAKTVEGRWNHPQWWVDKLRAAYPDAWQELLAAANVPAPLTLRVNRRRASREQVLDAFAAAGIGAEPSGAAGLALAQPRPVAQLPGFDLGWWSVQDAGAQLAAPLLGVHDGERVLDACAAPGGKTAHLLELADVALTALDADGIRLQRVRENLERLDLRRPDTVLRRADAADLEDWWDGVPYDAVLADVPCTASGIVRRHPDIRWLRRADDVARTVKLQTRIVDALWRTVAPGGRLLYVTCSIFPEENERQAAAFAARHPDVRRLEAPGQLLPVAGDTTPAAQRDGFFYALFAKLS</sequence>
<dbReference type="InterPro" id="IPR004573">
    <property type="entry name" value="rRNA_ssu_MeTfrase_B"/>
</dbReference>
<dbReference type="NCBIfam" id="NF008149">
    <property type="entry name" value="PRK10901.1"/>
    <property type="match status" value="1"/>
</dbReference>
<gene>
    <name evidence="7" type="ORF">C7R54_18515</name>
</gene>
<dbReference type="Proteomes" id="UP000290849">
    <property type="component" value="Unassembled WGS sequence"/>
</dbReference>
<dbReference type="Gene3D" id="3.40.50.150">
    <property type="entry name" value="Vaccinia Virus protein VP39"/>
    <property type="match status" value="1"/>
</dbReference>
<accession>A0A4Q1HHE6</accession>
<dbReference type="PANTHER" id="PTHR22807:SF61">
    <property type="entry name" value="NOL1_NOP2_SUN FAMILY PROTEIN _ ANTITERMINATION NUSB DOMAIN-CONTAINING PROTEIN"/>
    <property type="match status" value="1"/>
</dbReference>
<dbReference type="NCBIfam" id="TIGR00563">
    <property type="entry name" value="rsmB"/>
    <property type="match status" value="1"/>
</dbReference>
<dbReference type="Gene3D" id="1.10.287.730">
    <property type="entry name" value="Helix hairpin bin"/>
    <property type="match status" value="1"/>
</dbReference>
<keyword evidence="3 5" id="KW-0949">S-adenosyl-L-methionine</keyword>
<dbReference type="Pfam" id="PF01189">
    <property type="entry name" value="Methyltr_RsmB-F"/>
    <property type="match status" value="1"/>
</dbReference>